<reference evidence="2" key="1">
    <citation type="submission" date="2020-06" db="EMBL/GenBank/DDBJ databases">
        <title>Draft genome of Bugula neritina, a colonial animal packing powerful symbionts and potential medicines.</title>
        <authorList>
            <person name="Rayko M."/>
        </authorList>
    </citation>
    <scope>NUCLEOTIDE SEQUENCE [LARGE SCALE GENOMIC DNA]</scope>
    <source>
        <strain evidence="2">Kwan_BN1</strain>
    </source>
</reference>
<evidence type="ECO:0000313" key="3">
    <source>
        <dbReference type="Proteomes" id="UP000593567"/>
    </source>
</evidence>
<evidence type="ECO:0000256" key="1">
    <source>
        <dbReference type="SAM" id="MobiDB-lite"/>
    </source>
</evidence>
<feature type="region of interest" description="Disordered" evidence="1">
    <location>
        <begin position="63"/>
        <end position="83"/>
    </location>
</feature>
<evidence type="ECO:0000313" key="2">
    <source>
        <dbReference type="EMBL" id="KAF6030993.1"/>
    </source>
</evidence>
<accession>A0A7J7JYH5</accession>
<keyword evidence="3" id="KW-1185">Reference proteome</keyword>
<dbReference type="Proteomes" id="UP000593567">
    <property type="component" value="Unassembled WGS sequence"/>
</dbReference>
<dbReference type="EMBL" id="VXIV02001645">
    <property type="protein sequence ID" value="KAF6030993.1"/>
    <property type="molecule type" value="Genomic_DNA"/>
</dbReference>
<name>A0A7J7JYH5_BUGNE</name>
<protein>
    <submittedName>
        <fullName evidence="2">Uncharacterized protein</fullName>
    </submittedName>
</protein>
<comment type="caution">
    <text evidence="2">The sequence shown here is derived from an EMBL/GenBank/DDBJ whole genome shotgun (WGS) entry which is preliminary data.</text>
</comment>
<gene>
    <name evidence="2" type="ORF">EB796_010692</name>
</gene>
<proteinExistence type="predicted"/>
<sequence length="175" mass="19714">MSETKCIEQNIEVNEGRRNSLVIDGSSKLTDKIYTQQLPSCSEIEAGELVDMTDCHHKAETASAGSECSGNSSAIDSQSHHNLNQRSPLVISSDEDCENELPSSKDILIPDHGKKMISYLVQMMAVVLDLLLPQLMTKITPNMKRQWKRHSSMKFKFQDLVAVKIYLKTLKYKLN</sequence>
<dbReference type="AlphaFoldDB" id="A0A7J7JYH5"/>
<organism evidence="2 3">
    <name type="scientific">Bugula neritina</name>
    <name type="common">Brown bryozoan</name>
    <name type="synonym">Sertularia neritina</name>
    <dbReference type="NCBI Taxonomy" id="10212"/>
    <lineage>
        <taxon>Eukaryota</taxon>
        <taxon>Metazoa</taxon>
        <taxon>Spiralia</taxon>
        <taxon>Lophotrochozoa</taxon>
        <taxon>Bryozoa</taxon>
        <taxon>Gymnolaemata</taxon>
        <taxon>Cheilostomatida</taxon>
        <taxon>Flustrina</taxon>
        <taxon>Buguloidea</taxon>
        <taxon>Bugulidae</taxon>
        <taxon>Bugula</taxon>
    </lineage>
</organism>